<sequence>MLVSRRSRIALSTLLVATLGLAGCASSGGTSDKPAAASLTIGGYEPDHLTPGRTLSGYLPAQALFSPLTFVDAQGEISMIAAESVSSSDAITWTIELKPDWTFHDGTPVTAQDYVDSWNAVAYGPNAWAGNGSMSGIQGYADLNTADGQPATAEMSGLEVVDETTFTVTLSSPEGQFPVQLSQNMPAFYPMPAQAFEDPEAYDSMPIGNGPFEMTDPRQANESFTVTAYEDFAGEKPGVQEYIFKPYVDLGAAYTDAQAGNLDILTVPQDKVTVASSDFPDHLRTSDIPGTSYMAFPMDDPRFADIRVRQAFSMAIDRDAVNEAVFAGSYHPATAWTSPAEPGTPDGVCAEFCEFDPEAARTLLAEAGGLSGTVELIVGPGPNVEWEAYANQLRQNLELDDVILTPATDYPAFLGARASGEMAGPFSSGWYPPYPSQQNTLRSVFTPGGICMGCSQGLDPAVEAAITAADSQLDPKDAEAGYAEAQEIIAKTFPVAPLFNMTITFIVSDKVADLAVSAGYLVLPRVTAAP</sequence>
<feature type="chain" id="PRO_5043817896" evidence="1">
    <location>
        <begin position="23"/>
        <end position="530"/>
    </location>
</feature>
<dbReference type="GO" id="GO:1904680">
    <property type="term" value="F:peptide transmembrane transporter activity"/>
    <property type="evidence" value="ECO:0007669"/>
    <property type="project" value="TreeGrafter"/>
</dbReference>
<proteinExistence type="predicted"/>
<organism evidence="3">
    <name type="scientific">Microbacterium sp. A8/3-1</name>
    <dbReference type="NCBI Taxonomy" id="3160749"/>
    <lineage>
        <taxon>Bacteria</taxon>
        <taxon>Bacillati</taxon>
        <taxon>Actinomycetota</taxon>
        <taxon>Actinomycetes</taxon>
        <taxon>Micrococcales</taxon>
        <taxon>Microbacteriaceae</taxon>
        <taxon>Microbacterium</taxon>
    </lineage>
</organism>
<dbReference type="EMBL" id="CP158357">
    <property type="protein sequence ID" value="XBX78790.1"/>
    <property type="molecule type" value="Genomic_DNA"/>
</dbReference>
<accession>A0AAU7VYH7</accession>
<dbReference type="PANTHER" id="PTHR30290">
    <property type="entry name" value="PERIPLASMIC BINDING COMPONENT OF ABC TRANSPORTER"/>
    <property type="match status" value="1"/>
</dbReference>
<dbReference type="PROSITE" id="PS51257">
    <property type="entry name" value="PROKAR_LIPOPROTEIN"/>
    <property type="match status" value="1"/>
</dbReference>
<reference evidence="3" key="1">
    <citation type="submission" date="2024-06" db="EMBL/GenBank/DDBJ databases">
        <title>Draft genome sequence of Microbacterium sp. strain A8/3-1, isolated from Oxytropis tragacanthoides Fisch. ex DC. Root nodules in the Altai region of Russia.</title>
        <authorList>
            <person name="Sazanova A."/>
            <person name="Guro P."/>
            <person name="Kuznetsova I."/>
            <person name="Belimov A."/>
            <person name="Safronova V."/>
        </authorList>
    </citation>
    <scope>NUCLEOTIDE SEQUENCE</scope>
    <source>
        <strain evidence="3">A8/3-1</strain>
    </source>
</reference>
<name>A0AAU7VYH7_9MICO</name>
<dbReference type="RefSeq" id="WP_350351999.1">
    <property type="nucleotide sequence ID" value="NZ_CP158357.1"/>
</dbReference>
<feature type="domain" description="Solute-binding protein family 5" evidence="2">
    <location>
        <begin position="81"/>
        <end position="448"/>
    </location>
</feature>
<keyword evidence="1" id="KW-0732">Signal</keyword>
<evidence type="ECO:0000259" key="2">
    <source>
        <dbReference type="Pfam" id="PF00496"/>
    </source>
</evidence>
<feature type="signal peptide" evidence="1">
    <location>
        <begin position="1"/>
        <end position="22"/>
    </location>
</feature>
<dbReference type="PIRSF" id="PIRSF002741">
    <property type="entry name" value="MppA"/>
    <property type="match status" value="1"/>
</dbReference>
<dbReference type="Gene3D" id="3.10.105.10">
    <property type="entry name" value="Dipeptide-binding Protein, Domain 3"/>
    <property type="match status" value="1"/>
</dbReference>
<dbReference type="CDD" id="cd00995">
    <property type="entry name" value="PBP2_NikA_DppA_OppA_like"/>
    <property type="match status" value="1"/>
</dbReference>
<dbReference type="InterPro" id="IPR000914">
    <property type="entry name" value="SBP_5_dom"/>
</dbReference>
<dbReference type="InterPro" id="IPR039424">
    <property type="entry name" value="SBP_5"/>
</dbReference>
<dbReference type="AlphaFoldDB" id="A0AAU7VYH7"/>
<evidence type="ECO:0000256" key="1">
    <source>
        <dbReference type="SAM" id="SignalP"/>
    </source>
</evidence>
<protein>
    <submittedName>
        <fullName evidence="3">ABC transporter substrate-binding protein</fullName>
    </submittedName>
</protein>
<dbReference type="SUPFAM" id="SSF53850">
    <property type="entry name" value="Periplasmic binding protein-like II"/>
    <property type="match status" value="1"/>
</dbReference>
<dbReference type="InterPro" id="IPR030678">
    <property type="entry name" value="Peptide/Ni-bd"/>
</dbReference>
<dbReference type="Gene3D" id="3.90.76.10">
    <property type="entry name" value="Dipeptide-binding Protein, Domain 1"/>
    <property type="match status" value="1"/>
</dbReference>
<dbReference type="Pfam" id="PF00496">
    <property type="entry name" value="SBP_bac_5"/>
    <property type="match status" value="1"/>
</dbReference>
<gene>
    <name evidence="3" type="ORF">ABS642_01520</name>
</gene>
<dbReference type="GO" id="GO:0042597">
    <property type="term" value="C:periplasmic space"/>
    <property type="evidence" value="ECO:0007669"/>
    <property type="project" value="UniProtKB-ARBA"/>
</dbReference>
<dbReference type="GO" id="GO:0015833">
    <property type="term" value="P:peptide transport"/>
    <property type="evidence" value="ECO:0007669"/>
    <property type="project" value="TreeGrafter"/>
</dbReference>
<dbReference type="PANTHER" id="PTHR30290:SF83">
    <property type="entry name" value="ABC TRANSPORTER SUBSTRATE-BINDING PROTEIN"/>
    <property type="match status" value="1"/>
</dbReference>
<evidence type="ECO:0000313" key="3">
    <source>
        <dbReference type="EMBL" id="XBX78790.1"/>
    </source>
</evidence>
<dbReference type="GO" id="GO:0043190">
    <property type="term" value="C:ATP-binding cassette (ABC) transporter complex"/>
    <property type="evidence" value="ECO:0007669"/>
    <property type="project" value="InterPro"/>
</dbReference>
<dbReference type="Gene3D" id="3.40.190.10">
    <property type="entry name" value="Periplasmic binding protein-like II"/>
    <property type="match status" value="1"/>
</dbReference>